<dbReference type="PANTHER" id="PTHR30469:SF15">
    <property type="entry name" value="HLYD FAMILY OF SECRETION PROTEINS"/>
    <property type="match status" value="1"/>
</dbReference>
<dbReference type="InterPro" id="IPR058625">
    <property type="entry name" value="MdtA-like_BSH"/>
</dbReference>
<feature type="domain" description="Multidrug resistance protein MdtA-like barrel-sandwich hybrid" evidence="3">
    <location>
        <begin position="55"/>
        <end position="128"/>
    </location>
</feature>
<evidence type="ECO:0000256" key="2">
    <source>
        <dbReference type="SAM" id="SignalP"/>
    </source>
</evidence>
<protein>
    <submittedName>
        <fullName evidence="5">Efflux RND transporter periplasmic adaptor subunit</fullName>
    </submittedName>
</protein>
<dbReference type="SUPFAM" id="SSF51230">
    <property type="entry name" value="Single hybrid motif"/>
    <property type="match status" value="1"/>
</dbReference>
<feature type="signal peptide" evidence="2">
    <location>
        <begin position="1"/>
        <end position="19"/>
    </location>
</feature>
<dbReference type="InterPro" id="IPR058637">
    <property type="entry name" value="YknX-like_C"/>
</dbReference>
<accession>A0A7V3ZZ89</accession>
<dbReference type="Pfam" id="PF25917">
    <property type="entry name" value="BSH_RND"/>
    <property type="match status" value="1"/>
</dbReference>
<evidence type="ECO:0000259" key="3">
    <source>
        <dbReference type="Pfam" id="PF25917"/>
    </source>
</evidence>
<proteinExistence type="inferred from homology"/>
<feature type="chain" id="PRO_5031422072" evidence="2">
    <location>
        <begin position="20"/>
        <end position="279"/>
    </location>
</feature>
<organism evidence="5">
    <name type="scientific">candidate division WOR-3 bacterium</name>
    <dbReference type="NCBI Taxonomy" id="2052148"/>
    <lineage>
        <taxon>Bacteria</taxon>
        <taxon>Bacteria division WOR-3</taxon>
    </lineage>
</organism>
<evidence type="ECO:0000259" key="4">
    <source>
        <dbReference type="Pfam" id="PF25989"/>
    </source>
</evidence>
<evidence type="ECO:0000313" key="5">
    <source>
        <dbReference type="EMBL" id="HGL18319.1"/>
    </source>
</evidence>
<comment type="caution">
    <text evidence="5">The sequence shown here is derived from an EMBL/GenBank/DDBJ whole genome shotgun (WGS) entry which is preliminary data.</text>
</comment>
<gene>
    <name evidence="5" type="ORF">ENU66_08335</name>
</gene>
<comment type="similarity">
    <text evidence="1">Belongs to the membrane fusion protein (MFP) (TC 8.A.1) family.</text>
</comment>
<dbReference type="Pfam" id="PF25989">
    <property type="entry name" value="YknX_C"/>
    <property type="match status" value="1"/>
</dbReference>
<dbReference type="InterPro" id="IPR011053">
    <property type="entry name" value="Single_hybrid_motif"/>
</dbReference>
<dbReference type="GO" id="GO:1990281">
    <property type="term" value="C:efflux pump complex"/>
    <property type="evidence" value="ECO:0007669"/>
    <property type="project" value="TreeGrafter"/>
</dbReference>
<name>A0A7V3ZZ89_UNCW3</name>
<dbReference type="EMBL" id="DTDJ01000050">
    <property type="protein sequence ID" value="HGL18319.1"/>
    <property type="molecule type" value="Genomic_DNA"/>
</dbReference>
<dbReference type="Gene3D" id="2.40.420.20">
    <property type="match status" value="1"/>
</dbReference>
<dbReference type="NCBIfam" id="TIGR01730">
    <property type="entry name" value="RND_mfp"/>
    <property type="match status" value="1"/>
</dbReference>
<dbReference type="InterPro" id="IPR006143">
    <property type="entry name" value="RND_pump_MFP"/>
</dbReference>
<feature type="domain" description="YknX-like C-terminal permuted SH3-like" evidence="4">
    <location>
        <begin position="209"/>
        <end position="276"/>
    </location>
</feature>
<dbReference type="Gene3D" id="2.40.50.100">
    <property type="match status" value="1"/>
</dbReference>
<dbReference type="GO" id="GO:0015562">
    <property type="term" value="F:efflux transmembrane transporter activity"/>
    <property type="evidence" value="ECO:0007669"/>
    <property type="project" value="TreeGrafter"/>
</dbReference>
<reference evidence="5" key="1">
    <citation type="journal article" date="2020" name="mSystems">
        <title>Genome- and Community-Level Interaction Insights into Carbon Utilization and Element Cycling Functions of Hydrothermarchaeota in Hydrothermal Sediment.</title>
        <authorList>
            <person name="Zhou Z."/>
            <person name="Liu Y."/>
            <person name="Xu W."/>
            <person name="Pan J."/>
            <person name="Luo Z.H."/>
            <person name="Li M."/>
        </authorList>
    </citation>
    <scope>NUCLEOTIDE SEQUENCE [LARGE SCALE GENOMIC DNA]</scope>
    <source>
        <strain evidence="5">SpSt-69</strain>
    </source>
</reference>
<keyword evidence="2" id="KW-0732">Signal</keyword>
<sequence length="279" mass="29933">MKVFKKVVMLLVISGGLFAQSETQRKFLVKADRVTMGGIEEYIYTYGRVTGLEEAAVFPMMPGRVVSILKSEGDTVKKGEVIALLDREIPGVKTEYLQITAPIDGIITLINGKVGQMALQSQPFAYIVSEKQAIEVGLSSGDLKRVQVGATAYAVKDDKVVSGKVIARSQGIDPMSFTGKARIALNENVLQYGSVVKVKIVVKRKLQVLIVPETALVEKGGKTVVYVIQNNTVREVPVEVGIVSEGRAEVKGDLKPGDLVVTLGAEGLYDGAPVEIGGK</sequence>
<evidence type="ECO:0000256" key="1">
    <source>
        <dbReference type="ARBA" id="ARBA00009477"/>
    </source>
</evidence>
<dbReference type="PANTHER" id="PTHR30469">
    <property type="entry name" value="MULTIDRUG RESISTANCE PROTEIN MDTA"/>
    <property type="match status" value="1"/>
</dbReference>
<dbReference type="AlphaFoldDB" id="A0A7V3ZZ89"/>